<evidence type="ECO:0000256" key="1">
    <source>
        <dbReference type="SAM" id="MobiDB-lite"/>
    </source>
</evidence>
<organism evidence="3 4">
    <name type="scientific">Paroceanicella profunda</name>
    <dbReference type="NCBI Taxonomy" id="2579971"/>
    <lineage>
        <taxon>Bacteria</taxon>
        <taxon>Pseudomonadati</taxon>
        <taxon>Pseudomonadota</taxon>
        <taxon>Alphaproteobacteria</taxon>
        <taxon>Rhodobacterales</taxon>
        <taxon>Paracoccaceae</taxon>
        <taxon>Paroceanicella</taxon>
    </lineage>
</organism>
<dbReference type="KEGG" id="ppru:FDP22_13045"/>
<dbReference type="PANTHER" id="PTHR43883:SF1">
    <property type="entry name" value="GLUCONOKINASE"/>
    <property type="match status" value="1"/>
</dbReference>
<feature type="domain" description="AAA+ ATPase" evidence="2">
    <location>
        <begin position="336"/>
        <end position="464"/>
    </location>
</feature>
<dbReference type="SUPFAM" id="SSF52540">
    <property type="entry name" value="P-loop containing nucleoside triphosphate hydrolases"/>
    <property type="match status" value="1"/>
</dbReference>
<dbReference type="InterPro" id="IPR003593">
    <property type="entry name" value="AAA+_ATPase"/>
</dbReference>
<dbReference type="EMBL" id="CP040818">
    <property type="protein sequence ID" value="QDL92631.1"/>
    <property type="molecule type" value="Genomic_DNA"/>
</dbReference>
<sequence>MPLADPSPNAALSQRRAVAFLASPAAHGGAEVEHIETHLSHVFLAGQSAWKMKKALCVGFADFDTLEKRRLSCAAELALNRRTAPELYLGLAALCDGPEGLRIDGPGAPVEYLVHMRRFPQEDLLDRVATRGALDEAHVRALADEISALHLSARRIAAADQPEPFRTTLAELTGRLETAARGQPVAAAVARWTSLITPRAPALCARLEARARHGAVRACHGDLHLGNICLYEGRIRLFDGIEFAPGFSRIDLLYDIAFTVMDLIHRGEAALVPQLMSRYLAATRDYAALDLMAPLVSVRAAVRALVALMSPDAAQGAVTAGAFLDLAIAACAPPPAPRLLAVSGRSGTGKSTLAAGLARGLHGAVILRSDEIRKRMLGMAPEARPGPGAYAPGVSARVYRRLFADARRALRAGATVVLDAAFLEPQMQRHAAALAGACALPFTGLWLDADTETLCHRLARRRGDASDADSAVMHRQPQAAPPPGWHCLDAAPAPATVLARARQALDAAPGAGAGTGTGTGSCHHRT</sequence>
<keyword evidence="4" id="KW-1185">Reference proteome</keyword>
<dbReference type="SMART" id="SM00382">
    <property type="entry name" value="AAA"/>
    <property type="match status" value="1"/>
</dbReference>
<dbReference type="Gene3D" id="3.40.50.300">
    <property type="entry name" value="P-loop containing nucleotide triphosphate hydrolases"/>
    <property type="match status" value="1"/>
</dbReference>
<evidence type="ECO:0000313" key="4">
    <source>
        <dbReference type="Proteomes" id="UP000305888"/>
    </source>
</evidence>
<dbReference type="InterPro" id="IPR002575">
    <property type="entry name" value="Aminoglycoside_PTrfase"/>
</dbReference>
<dbReference type="RefSeq" id="WP_138574264.1">
    <property type="nucleotide sequence ID" value="NZ_CP040818.1"/>
</dbReference>
<dbReference type="Pfam" id="PF01636">
    <property type="entry name" value="APH"/>
    <property type="match status" value="1"/>
</dbReference>
<dbReference type="Gene3D" id="3.90.1200.10">
    <property type="match status" value="1"/>
</dbReference>
<dbReference type="InterPro" id="IPR052732">
    <property type="entry name" value="Cell-binding_unc_protein"/>
</dbReference>
<dbReference type="AlphaFoldDB" id="A0A5B8FHN0"/>
<gene>
    <name evidence="3" type="ORF">FDP22_13045</name>
</gene>
<evidence type="ECO:0000313" key="3">
    <source>
        <dbReference type="EMBL" id="QDL92631.1"/>
    </source>
</evidence>
<proteinExistence type="predicted"/>
<dbReference type="Pfam" id="PF13671">
    <property type="entry name" value="AAA_33"/>
    <property type="match status" value="1"/>
</dbReference>
<dbReference type="OrthoDB" id="9810277at2"/>
<dbReference type="PANTHER" id="PTHR43883">
    <property type="entry name" value="SLR0207 PROTEIN"/>
    <property type="match status" value="1"/>
</dbReference>
<dbReference type="Proteomes" id="UP000305888">
    <property type="component" value="Chromosome"/>
</dbReference>
<name>A0A5B8FHN0_9RHOB</name>
<accession>A0A5B8FHN0</accession>
<feature type="region of interest" description="Disordered" evidence="1">
    <location>
        <begin position="465"/>
        <end position="484"/>
    </location>
</feature>
<protein>
    <recommendedName>
        <fullName evidence="2">AAA+ ATPase domain-containing protein</fullName>
    </recommendedName>
</protein>
<dbReference type="InterPro" id="IPR027417">
    <property type="entry name" value="P-loop_NTPase"/>
</dbReference>
<reference evidence="3 4" key="1">
    <citation type="submission" date="2019-06" db="EMBL/GenBank/DDBJ databases">
        <title>Genome sequence of Rhodobacteraceae bacterium D4M1.</title>
        <authorList>
            <person name="Cao J."/>
        </authorList>
    </citation>
    <scope>NUCLEOTIDE SEQUENCE [LARGE SCALE GENOMIC DNA]</scope>
    <source>
        <strain evidence="3 4">D4M1</strain>
    </source>
</reference>
<dbReference type="SUPFAM" id="SSF56112">
    <property type="entry name" value="Protein kinase-like (PK-like)"/>
    <property type="match status" value="1"/>
</dbReference>
<dbReference type="InterPro" id="IPR011009">
    <property type="entry name" value="Kinase-like_dom_sf"/>
</dbReference>
<evidence type="ECO:0000259" key="2">
    <source>
        <dbReference type="SMART" id="SM00382"/>
    </source>
</evidence>